<accession>A0A645FH59</accession>
<comment type="caution">
    <text evidence="1">The sequence shown here is derived from an EMBL/GenBank/DDBJ whole genome shotgun (WGS) entry which is preliminary data.</text>
</comment>
<evidence type="ECO:0000313" key="1">
    <source>
        <dbReference type="EMBL" id="MPN11613.1"/>
    </source>
</evidence>
<dbReference type="AlphaFoldDB" id="A0A645FH59"/>
<sequence>MTKRYELFANAEAMLIDNAFVIPYNVSGGDGYVASQVHPFETPYSAFGISSNRWKGQRLLAKPLNTEEFNAAQTEWQAARDAAIKDAAK</sequence>
<organism evidence="1">
    <name type="scientific">bioreactor metagenome</name>
    <dbReference type="NCBI Taxonomy" id="1076179"/>
    <lineage>
        <taxon>unclassified sequences</taxon>
        <taxon>metagenomes</taxon>
        <taxon>ecological metagenomes</taxon>
    </lineage>
</organism>
<gene>
    <name evidence="1" type="ORF">SDC9_158916</name>
</gene>
<dbReference type="EMBL" id="VSSQ01057846">
    <property type="protein sequence ID" value="MPN11613.1"/>
    <property type="molecule type" value="Genomic_DNA"/>
</dbReference>
<name>A0A645FH59_9ZZZZ</name>
<proteinExistence type="predicted"/>
<protein>
    <submittedName>
        <fullName evidence="1">Uncharacterized protein</fullName>
    </submittedName>
</protein>
<reference evidence="1" key="1">
    <citation type="submission" date="2019-08" db="EMBL/GenBank/DDBJ databases">
        <authorList>
            <person name="Kucharzyk K."/>
            <person name="Murdoch R.W."/>
            <person name="Higgins S."/>
            <person name="Loffler F."/>
        </authorList>
    </citation>
    <scope>NUCLEOTIDE SEQUENCE</scope>
</reference>